<dbReference type="Proteomes" id="UP000092445">
    <property type="component" value="Unassembled WGS sequence"/>
</dbReference>
<accession>A0A1A9ZL70</accession>
<organism evidence="2 3">
    <name type="scientific">Glossina pallidipes</name>
    <name type="common">Tsetse fly</name>
    <dbReference type="NCBI Taxonomy" id="7398"/>
    <lineage>
        <taxon>Eukaryota</taxon>
        <taxon>Metazoa</taxon>
        <taxon>Ecdysozoa</taxon>
        <taxon>Arthropoda</taxon>
        <taxon>Hexapoda</taxon>
        <taxon>Insecta</taxon>
        <taxon>Pterygota</taxon>
        <taxon>Neoptera</taxon>
        <taxon>Endopterygota</taxon>
        <taxon>Diptera</taxon>
        <taxon>Brachycera</taxon>
        <taxon>Muscomorpha</taxon>
        <taxon>Hippoboscoidea</taxon>
        <taxon>Glossinidae</taxon>
        <taxon>Glossina</taxon>
    </lineage>
</organism>
<reference evidence="3" key="1">
    <citation type="submission" date="2014-03" db="EMBL/GenBank/DDBJ databases">
        <authorList>
            <person name="Aksoy S."/>
            <person name="Warren W."/>
            <person name="Wilson R.K."/>
        </authorList>
    </citation>
    <scope>NUCLEOTIDE SEQUENCE [LARGE SCALE GENOMIC DNA]</scope>
    <source>
        <strain evidence="3">IAEA</strain>
    </source>
</reference>
<feature type="compositionally biased region" description="Low complexity" evidence="1">
    <location>
        <begin position="65"/>
        <end position="106"/>
    </location>
</feature>
<sequence>MLPLHSTHSVNQLMTNCKSSNTTAGKAPVRPSSPRQFFARLYGHLEPGNNETQSTGDVLSKVNSLNMSENDDNNNNNNNKSLPSTSNNNNVNYQSDGSSTSSSDLYISDKRVDGSYQPHNVLSDKTQEVPRDESNNTMCSSTYFNSMVRNAFKFGSSILLKTISRALSELPSSSFTKV</sequence>
<evidence type="ECO:0000313" key="2">
    <source>
        <dbReference type="EnsemblMetazoa" id="GPAI018102-PA"/>
    </source>
</evidence>
<keyword evidence="3" id="KW-1185">Reference proteome</keyword>
<reference evidence="2" key="2">
    <citation type="submission" date="2020-05" db="UniProtKB">
        <authorList>
            <consortium name="EnsemblMetazoa"/>
        </authorList>
    </citation>
    <scope>IDENTIFICATION</scope>
    <source>
        <strain evidence="2">IAEA</strain>
    </source>
</reference>
<evidence type="ECO:0000256" key="1">
    <source>
        <dbReference type="SAM" id="MobiDB-lite"/>
    </source>
</evidence>
<dbReference type="VEuPathDB" id="VectorBase:GPAI018102"/>
<proteinExistence type="predicted"/>
<protein>
    <submittedName>
        <fullName evidence="2">Uncharacterized protein</fullName>
    </submittedName>
</protein>
<feature type="compositionally biased region" description="Basic and acidic residues" evidence="1">
    <location>
        <begin position="125"/>
        <end position="134"/>
    </location>
</feature>
<feature type="region of interest" description="Disordered" evidence="1">
    <location>
        <begin position="65"/>
        <end position="134"/>
    </location>
</feature>
<dbReference type="EnsemblMetazoa" id="GPAI018102-RA">
    <property type="protein sequence ID" value="GPAI018102-PA"/>
    <property type="gene ID" value="GPAI018102"/>
</dbReference>
<dbReference type="STRING" id="7398.A0A1A9ZL70"/>
<evidence type="ECO:0000313" key="3">
    <source>
        <dbReference type="Proteomes" id="UP000092445"/>
    </source>
</evidence>
<dbReference type="AlphaFoldDB" id="A0A1A9ZL70"/>
<name>A0A1A9ZL70_GLOPL</name>